<dbReference type="SUPFAM" id="SSF56726">
    <property type="entry name" value="DNA topoisomerase IV, alpha subunit"/>
    <property type="match status" value="1"/>
</dbReference>
<feature type="domain" description="Wadjet protein JetD C-terminal" evidence="1">
    <location>
        <begin position="269"/>
        <end position="407"/>
    </location>
</feature>
<protein>
    <submittedName>
        <fullName evidence="2">DUF2220 domain-containing protein</fullName>
    </submittedName>
</protein>
<evidence type="ECO:0000259" key="1">
    <source>
        <dbReference type="Pfam" id="PF09983"/>
    </source>
</evidence>
<dbReference type="InterPro" id="IPR024534">
    <property type="entry name" value="JetD_C"/>
</dbReference>
<gene>
    <name evidence="2" type="ORF">H9747_11710</name>
</gene>
<comment type="caution">
    <text evidence="2">The sequence shown here is derived from an EMBL/GenBank/DDBJ whole genome shotgun (WGS) entry which is preliminary data.</text>
</comment>
<dbReference type="AlphaFoldDB" id="A0A9D1PFJ9"/>
<sequence>MAGYEARILKGILDSYERSLLSQGKNKVAVHIAFPFTRKNLPEYFNESSLAYEEIHSCMKSLEDQGLVTIVWKNGKEDHIIEKVLLNEKNVDEVYAYMKRKPRAEYVKEHLQLLEEEKRKYPTPAAQGFLDYLKKWLTEGKSVKEFIDIEDPGQTRKILKAVGELENNREGCYIREFSIRCFGNSKTFQSMLGVVGKILARFGEGLEDMDIYGILAEYSVYHTPDYVYIKGKGELIFEDDPDSVINLSCLKQGIGLAGEDVGKVRIRKNSGIKKILTIENLTTFFRWQEKDSLMIYLGGYHNSVRRKLLELLYQDFPKAEYLHFGDIDVGGFEIYRDLCRKTGIPFKTYHMGIEELEKYEAYTQELTGNDRKRLAALIQKAESEGKDIRVLLYMKEKGRKLEQEGIRQV</sequence>
<organism evidence="2 3">
    <name type="scientific">Candidatus Blautia stercorigallinarum</name>
    <dbReference type="NCBI Taxonomy" id="2838501"/>
    <lineage>
        <taxon>Bacteria</taxon>
        <taxon>Bacillati</taxon>
        <taxon>Bacillota</taxon>
        <taxon>Clostridia</taxon>
        <taxon>Lachnospirales</taxon>
        <taxon>Lachnospiraceae</taxon>
        <taxon>Blautia</taxon>
    </lineage>
</organism>
<reference evidence="2" key="1">
    <citation type="journal article" date="2021" name="PeerJ">
        <title>Extensive microbial diversity within the chicken gut microbiome revealed by metagenomics and culture.</title>
        <authorList>
            <person name="Gilroy R."/>
            <person name="Ravi A."/>
            <person name="Getino M."/>
            <person name="Pursley I."/>
            <person name="Horton D.L."/>
            <person name="Alikhan N.F."/>
            <person name="Baker D."/>
            <person name="Gharbi K."/>
            <person name="Hall N."/>
            <person name="Watson M."/>
            <person name="Adriaenssens E.M."/>
            <person name="Foster-Nyarko E."/>
            <person name="Jarju S."/>
            <person name="Secka A."/>
            <person name="Antonio M."/>
            <person name="Oren A."/>
            <person name="Chaudhuri R.R."/>
            <person name="La Ragione R."/>
            <person name="Hildebrand F."/>
            <person name="Pallen M.J."/>
        </authorList>
    </citation>
    <scope>NUCLEOTIDE SEQUENCE</scope>
    <source>
        <strain evidence="2">CHK195-9823</strain>
    </source>
</reference>
<dbReference type="GO" id="GO:0005694">
    <property type="term" value="C:chromosome"/>
    <property type="evidence" value="ECO:0007669"/>
    <property type="project" value="InterPro"/>
</dbReference>
<proteinExistence type="predicted"/>
<dbReference type="InterPro" id="IPR036078">
    <property type="entry name" value="Spo11/TopoVI_A_sf"/>
</dbReference>
<dbReference type="Gene3D" id="3.40.1360.10">
    <property type="match status" value="1"/>
</dbReference>
<dbReference type="GO" id="GO:0003677">
    <property type="term" value="F:DNA binding"/>
    <property type="evidence" value="ECO:0007669"/>
    <property type="project" value="InterPro"/>
</dbReference>
<evidence type="ECO:0000313" key="3">
    <source>
        <dbReference type="Proteomes" id="UP000886814"/>
    </source>
</evidence>
<evidence type="ECO:0000313" key="2">
    <source>
        <dbReference type="EMBL" id="HIV39639.1"/>
    </source>
</evidence>
<dbReference type="EMBL" id="DXIQ01000077">
    <property type="protein sequence ID" value="HIV39639.1"/>
    <property type="molecule type" value="Genomic_DNA"/>
</dbReference>
<reference evidence="2" key="2">
    <citation type="submission" date="2021-04" db="EMBL/GenBank/DDBJ databases">
        <authorList>
            <person name="Gilroy R."/>
        </authorList>
    </citation>
    <scope>NUCLEOTIDE SEQUENCE</scope>
    <source>
        <strain evidence="2">CHK195-9823</strain>
    </source>
</reference>
<accession>A0A9D1PFJ9</accession>
<dbReference type="Proteomes" id="UP000886814">
    <property type="component" value="Unassembled WGS sequence"/>
</dbReference>
<name>A0A9D1PFJ9_9FIRM</name>
<dbReference type="Pfam" id="PF09983">
    <property type="entry name" value="JetD_C"/>
    <property type="match status" value="1"/>
</dbReference>